<organism evidence="1 2">
    <name type="scientific">Flavobacterium reichenbachii</name>
    <dbReference type="NCBI Taxonomy" id="362418"/>
    <lineage>
        <taxon>Bacteria</taxon>
        <taxon>Pseudomonadati</taxon>
        <taxon>Bacteroidota</taxon>
        <taxon>Flavobacteriia</taxon>
        <taxon>Flavobacteriales</taxon>
        <taxon>Flavobacteriaceae</taxon>
        <taxon>Flavobacterium</taxon>
    </lineage>
</organism>
<gene>
    <name evidence="1" type="ORF">IW19_07960</name>
</gene>
<dbReference type="eggNOG" id="COG1514">
    <property type="taxonomic scope" value="Bacteria"/>
</dbReference>
<dbReference type="SUPFAM" id="SSF55144">
    <property type="entry name" value="LigT-like"/>
    <property type="match status" value="1"/>
</dbReference>
<protein>
    <submittedName>
        <fullName evidence="1">Mutarotase</fullName>
    </submittedName>
</protein>
<name>A0A085ZLZ0_9FLAO</name>
<dbReference type="STRING" id="362418.IW19_07960"/>
<evidence type="ECO:0000313" key="2">
    <source>
        <dbReference type="Proteomes" id="UP000028715"/>
    </source>
</evidence>
<sequence length="226" mass="26275">MNLNEHYKELYKKSSEAILSKNYVLDQQINDASDSRFGITLLIRPSEKIKSEINLLLNELKEVDSDQYFYPDSDIHITVLSIISCHEGFDLNQISPHDYIEIICKSLVDIDKIKIAFRGVTASSSAVMIQGFPLDDSIDILRNKLRENFQNTNLKQSIDSRYTISTAHSTIMRFKENLKDPEKLIAVTEKFRDYDFGEFTVENLELVYNDWYQRAENTKVLGEFRL</sequence>
<dbReference type="EMBL" id="JPRL01000001">
    <property type="protein sequence ID" value="KFF05454.1"/>
    <property type="molecule type" value="Genomic_DNA"/>
</dbReference>
<dbReference type="RefSeq" id="WP_035682885.1">
    <property type="nucleotide sequence ID" value="NZ_JPRL01000001.1"/>
</dbReference>
<dbReference type="InterPro" id="IPR009097">
    <property type="entry name" value="Cyclic_Pdiesterase"/>
</dbReference>
<dbReference type="OrthoDB" id="2326088at2"/>
<dbReference type="AlphaFoldDB" id="A0A085ZLZ0"/>
<accession>A0A085ZLZ0</accession>
<keyword evidence="2" id="KW-1185">Reference proteome</keyword>
<proteinExistence type="predicted"/>
<dbReference type="Gene3D" id="3.90.1140.10">
    <property type="entry name" value="Cyclic phosphodiesterase"/>
    <property type="match status" value="1"/>
</dbReference>
<reference evidence="1 2" key="1">
    <citation type="submission" date="2014-07" db="EMBL/GenBank/DDBJ databases">
        <title>Genome of Flavobacterium reichenbachii LMG 25512.</title>
        <authorList>
            <person name="Stropko S.J."/>
            <person name="Pipes S.E."/>
            <person name="Newman J.D."/>
        </authorList>
    </citation>
    <scope>NUCLEOTIDE SEQUENCE [LARGE SCALE GENOMIC DNA]</scope>
    <source>
        <strain evidence="1 2">LMG 25512</strain>
    </source>
</reference>
<comment type="caution">
    <text evidence="1">The sequence shown here is derived from an EMBL/GenBank/DDBJ whole genome shotgun (WGS) entry which is preliminary data.</text>
</comment>
<evidence type="ECO:0000313" key="1">
    <source>
        <dbReference type="EMBL" id="KFF05454.1"/>
    </source>
</evidence>
<dbReference type="Proteomes" id="UP000028715">
    <property type="component" value="Unassembled WGS sequence"/>
</dbReference>